<sequence>MSRRRRALIAAGSVVALAATGVIAWRVLAPAEVVTSAVTDYPSRSPDPLAGPKGALVSSPLILDGRLRVYATDRRVWSDTSADYRWETNAFWSYRRWPERVAAVAAPASTDPLVASLWSDGRLVGLDGRTGKVSWQSETGITPPSVDPGRTGSALVWQQISLLTGVTTDGRPVIVVVGAAETRAYSASDGALLWSQRFSCDGGNLTSAGAYITLDPCTHELVQVDLGSGAVKRAAAPASKVTGLACRVFRSECGGLRLDQSSATVFTGAEGTSAPALAPTTSWLAMTADGRPVAFDATFTARDPADGKELWSWRPKGLSSPASVIATVPGRILLLTEDRTLIALDTTDGAELSRSSVLLKQDGDAPYVIGPVYAVGRYVAVERHIPGASSAEGGDKFYYTNRPVLLAVS</sequence>
<reference evidence="2 3" key="1">
    <citation type="submission" date="2020-08" db="EMBL/GenBank/DDBJ databases">
        <title>Sequencing the genomes of 1000 actinobacteria strains.</title>
        <authorList>
            <person name="Klenk H.-P."/>
        </authorList>
    </citation>
    <scope>NUCLEOTIDE SEQUENCE [LARGE SCALE GENOMIC DNA]</scope>
    <source>
        <strain evidence="2 3">DSM 45362</strain>
    </source>
</reference>
<dbReference type="InterPro" id="IPR002372">
    <property type="entry name" value="PQQ_rpt_dom"/>
</dbReference>
<dbReference type="SUPFAM" id="SSF50998">
    <property type="entry name" value="Quinoprotein alcohol dehydrogenase-like"/>
    <property type="match status" value="1"/>
</dbReference>
<feature type="domain" description="Pyrrolo-quinoline quinone repeat" evidence="1">
    <location>
        <begin position="11"/>
        <end position="139"/>
    </location>
</feature>
<dbReference type="InterPro" id="IPR011047">
    <property type="entry name" value="Quinoprotein_ADH-like_sf"/>
</dbReference>
<comment type="caution">
    <text evidence="2">The sequence shown here is derived from an EMBL/GenBank/DDBJ whole genome shotgun (WGS) entry which is preliminary data.</text>
</comment>
<name>A0A841BVD6_9ACTN</name>
<dbReference type="RefSeq" id="WP_184838302.1">
    <property type="nucleotide sequence ID" value="NZ_JACHMN010000002.1"/>
</dbReference>
<accession>A0A841BVD6</accession>
<evidence type="ECO:0000259" key="1">
    <source>
        <dbReference type="Pfam" id="PF13360"/>
    </source>
</evidence>
<dbReference type="AlphaFoldDB" id="A0A841BVD6"/>
<dbReference type="EMBL" id="JACHMN010000002">
    <property type="protein sequence ID" value="MBB5870722.1"/>
    <property type="molecule type" value="Genomic_DNA"/>
</dbReference>
<dbReference type="PROSITE" id="PS51318">
    <property type="entry name" value="TAT"/>
    <property type="match status" value="1"/>
</dbReference>
<dbReference type="Proteomes" id="UP000587527">
    <property type="component" value="Unassembled WGS sequence"/>
</dbReference>
<dbReference type="Pfam" id="PF13360">
    <property type="entry name" value="PQQ_2"/>
    <property type="match status" value="2"/>
</dbReference>
<feature type="domain" description="Pyrrolo-quinoline quinone repeat" evidence="1">
    <location>
        <begin position="298"/>
        <end position="351"/>
    </location>
</feature>
<dbReference type="InterPro" id="IPR006311">
    <property type="entry name" value="TAT_signal"/>
</dbReference>
<organism evidence="2 3">
    <name type="scientific">Allocatelliglobosispora scoriae</name>
    <dbReference type="NCBI Taxonomy" id="643052"/>
    <lineage>
        <taxon>Bacteria</taxon>
        <taxon>Bacillati</taxon>
        <taxon>Actinomycetota</taxon>
        <taxon>Actinomycetes</taxon>
        <taxon>Micromonosporales</taxon>
        <taxon>Micromonosporaceae</taxon>
        <taxon>Allocatelliglobosispora</taxon>
    </lineage>
</organism>
<proteinExistence type="predicted"/>
<evidence type="ECO:0000313" key="3">
    <source>
        <dbReference type="Proteomes" id="UP000587527"/>
    </source>
</evidence>
<dbReference type="InterPro" id="IPR015943">
    <property type="entry name" value="WD40/YVTN_repeat-like_dom_sf"/>
</dbReference>
<dbReference type="InterPro" id="IPR018391">
    <property type="entry name" value="PQQ_b-propeller_rpt"/>
</dbReference>
<dbReference type="Gene3D" id="2.130.10.10">
    <property type="entry name" value="YVTN repeat-like/Quinoprotein amine dehydrogenase"/>
    <property type="match status" value="2"/>
</dbReference>
<keyword evidence="3" id="KW-1185">Reference proteome</keyword>
<gene>
    <name evidence="2" type="ORF">F4553_004101</name>
</gene>
<dbReference type="PANTHER" id="PTHR34512:SF30">
    <property type="entry name" value="OUTER MEMBRANE PROTEIN ASSEMBLY FACTOR BAMB"/>
    <property type="match status" value="1"/>
</dbReference>
<dbReference type="PANTHER" id="PTHR34512">
    <property type="entry name" value="CELL SURFACE PROTEIN"/>
    <property type="match status" value="1"/>
</dbReference>
<dbReference type="SMART" id="SM00564">
    <property type="entry name" value="PQQ"/>
    <property type="match status" value="4"/>
</dbReference>
<protein>
    <recommendedName>
        <fullName evidence="1">Pyrrolo-quinoline quinone repeat domain-containing protein</fullName>
    </recommendedName>
</protein>
<evidence type="ECO:0000313" key="2">
    <source>
        <dbReference type="EMBL" id="MBB5870722.1"/>
    </source>
</evidence>